<dbReference type="AlphaFoldDB" id="A0A814KAM0"/>
<dbReference type="InterPro" id="IPR036508">
    <property type="entry name" value="Chitin-bd_dom_sf"/>
</dbReference>
<proteinExistence type="predicted"/>
<dbReference type="Proteomes" id="UP000663879">
    <property type="component" value="Unassembled WGS sequence"/>
</dbReference>
<dbReference type="GO" id="GO:0005576">
    <property type="term" value="C:extracellular region"/>
    <property type="evidence" value="ECO:0007669"/>
    <property type="project" value="InterPro"/>
</dbReference>
<dbReference type="PROSITE" id="PS50948">
    <property type="entry name" value="PAN"/>
    <property type="match status" value="1"/>
</dbReference>
<keyword evidence="1" id="KW-0732">Signal</keyword>
<protein>
    <submittedName>
        <fullName evidence="4">Uncharacterized protein</fullName>
    </submittedName>
</protein>
<feature type="signal peptide" evidence="1">
    <location>
        <begin position="1"/>
        <end position="19"/>
    </location>
</feature>
<dbReference type="Pfam" id="PF00024">
    <property type="entry name" value="PAN_1"/>
    <property type="match status" value="1"/>
</dbReference>
<evidence type="ECO:0000256" key="1">
    <source>
        <dbReference type="SAM" id="SignalP"/>
    </source>
</evidence>
<evidence type="ECO:0000313" key="5">
    <source>
        <dbReference type="Proteomes" id="UP000663879"/>
    </source>
</evidence>
<evidence type="ECO:0000313" key="4">
    <source>
        <dbReference type="EMBL" id="CAF1046842.1"/>
    </source>
</evidence>
<feature type="domain" description="Apple" evidence="3">
    <location>
        <begin position="27"/>
        <end position="100"/>
    </location>
</feature>
<name>A0A814KAM0_9BILA</name>
<dbReference type="SUPFAM" id="SSF57625">
    <property type="entry name" value="Invertebrate chitin-binding proteins"/>
    <property type="match status" value="1"/>
</dbReference>
<dbReference type="InterPro" id="IPR003609">
    <property type="entry name" value="Pan_app"/>
</dbReference>
<dbReference type="EMBL" id="CAJNOC010005248">
    <property type="protein sequence ID" value="CAF1046842.1"/>
    <property type="molecule type" value="Genomic_DNA"/>
</dbReference>
<dbReference type="OrthoDB" id="6020543at2759"/>
<dbReference type="GO" id="GO:0008061">
    <property type="term" value="F:chitin binding"/>
    <property type="evidence" value="ECO:0007669"/>
    <property type="project" value="InterPro"/>
</dbReference>
<reference evidence="4" key="1">
    <citation type="submission" date="2021-02" db="EMBL/GenBank/DDBJ databases">
        <authorList>
            <person name="Nowell W R."/>
        </authorList>
    </citation>
    <scope>NUCLEOTIDE SEQUENCE</scope>
    <source>
        <strain evidence="4">Ploen Becks lab</strain>
    </source>
</reference>
<accession>A0A814KAM0</accession>
<dbReference type="Gene3D" id="3.50.4.10">
    <property type="entry name" value="Hepatocyte Growth Factor"/>
    <property type="match status" value="1"/>
</dbReference>
<organism evidence="4 5">
    <name type="scientific">Brachionus calyciflorus</name>
    <dbReference type="NCBI Taxonomy" id="104777"/>
    <lineage>
        <taxon>Eukaryota</taxon>
        <taxon>Metazoa</taxon>
        <taxon>Spiralia</taxon>
        <taxon>Gnathifera</taxon>
        <taxon>Rotifera</taxon>
        <taxon>Eurotatoria</taxon>
        <taxon>Monogononta</taxon>
        <taxon>Pseudotrocha</taxon>
        <taxon>Ploima</taxon>
        <taxon>Brachionidae</taxon>
        <taxon>Brachionus</taxon>
    </lineage>
</organism>
<evidence type="ECO:0000259" key="2">
    <source>
        <dbReference type="PROSITE" id="PS50940"/>
    </source>
</evidence>
<dbReference type="PROSITE" id="PS50940">
    <property type="entry name" value="CHIT_BIND_II"/>
    <property type="match status" value="1"/>
</dbReference>
<evidence type="ECO:0000259" key="3">
    <source>
        <dbReference type="PROSITE" id="PS50948"/>
    </source>
</evidence>
<feature type="chain" id="PRO_5032907291" evidence="1">
    <location>
        <begin position="20"/>
        <end position="266"/>
    </location>
</feature>
<feature type="domain" description="Chitin-binding type-2" evidence="2">
    <location>
        <begin position="97"/>
        <end position="148"/>
    </location>
</feature>
<dbReference type="Pfam" id="PF01607">
    <property type="entry name" value="CBM_14"/>
    <property type="match status" value="1"/>
</dbReference>
<comment type="caution">
    <text evidence="4">The sequence shown here is derived from an EMBL/GenBank/DDBJ whole genome shotgun (WGS) entry which is preliminary data.</text>
</comment>
<sequence length="266" mass="30531">MKFYLILNFTLFFFKFINCFVIYGDFCDNCDLVGNNIQDFGGSSLEACWTSCLNKPNCNHFAFDKSNNYCWLKNKPNISFSELNFHNGIMVGIMNRSKNCTNDDDYRSNPLNCTLYHRCLSGYLQTFGCLNSEFFDHVTKTCNQNSTCCTTSKDIVGVQSNKTVSSEYFSCATKTIQECKFGFIFDLKKKKCISGSLMSNTFLMKKISGNFSLIESAILKNYLICCLWCLLDLECEIVIFNTFECQKISITENNFLVNDSLIYIKQ</sequence>
<keyword evidence="5" id="KW-1185">Reference proteome</keyword>
<dbReference type="InterPro" id="IPR002557">
    <property type="entry name" value="Chitin-bd_dom"/>
</dbReference>
<gene>
    <name evidence="4" type="ORF">OXX778_LOCUS18627</name>
</gene>